<dbReference type="OrthoDB" id="4717569at2"/>
<keyword evidence="2" id="KW-0333">Golgi apparatus</keyword>
<dbReference type="Gene3D" id="1.10.3630.10">
    <property type="entry name" value="yeast vps74-n-term truncation variant domain like"/>
    <property type="match status" value="1"/>
</dbReference>
<dbReference type="STRING" id="146923.Spa2297_27975"/>
<dbReference type="Proteomes" id="UP000253742">
    <property type="component" value="Unassembled WGS sequence"/>
</dbReference>
<sequence length="227" mass="23842">MPHGPLSLPARLCLLAWDPARSGAADTARVHHLVRAGALTELARRGLLTDDDGIATPVDLDARTGDAVLDGLLDLIRESLPHRWRTWVALHARLTFDAVREQLVAEGHLRAEKKRVLGVFPSVEYVLARPAAVKVLREETRSVLDGRVPAAEVSERDAAVAVLLAAAAPGLPAGAGRGAGDGGRREARIAELTERGGAAAPGLRKIVGEVWGAVSAESARAVASSGR</sequence>
<protein>
    <submittedName>
        <fullName evidence="5">GPP34 family phosphoprotein</fullName>
    </submittedName>
</protein>
<comment type="caution">
    <text evidence="5">The sequence shown here is derived from an EMBL/GenBank/DDBJ whole genome shotgun (WGS) entry which is preliminary data.</text>
</comment>
<dbReference type="InterPro" id="IPR038261">
    <property type="entry name" value="GPP34-like_sf"/>
</dbReference>
<reference evidence="5 6" key="1">
    <citation type="submission" date="2018-07" db="EMBL/GenBank/DDBJ databases">
        <title>Genome guided investigation of antibiotics producing actinomycetales strain isolated from a Macau mangrove ecosystem.</title>
        <authorList>
            <person name="Hu D."/>
        </authorList>
    </citation>
    <scope>NUCLEOTIDE SEQUENCE [LARGE SCALE GENOMIC DNA]</scope>
    <source>
        <strain evidence="5 6">2297</strain>
    </source>
</reference>
<proteinExistence type="predicted"/>
<comment type="subcellular location">
    <subcellularLocation>
        <location evidence="1">Golgi apparatus membrane</location>
        <topology evidence="1">Peripheral membrane protein</topology>
        <orientation evidence="1">Cytoplasmic side</orientation>
    </subcellularLocation>
</comment>
<name>A0A369V0Z6_9ACTN</name>
<dbReference type="InterPro" id="IPR008628">
    <property type="entry name" value="GPP34-like"/>
</dbReference>
<dbReference type="Pfam" id="PF05719">
    <property type="entry name" value="GPP34"/>
    <property type="match status" value="1"/>
</dbReference>
<dbReference type="RefSeq" id="WP_114531491.1">
    <property type="nucleotide sequence ID" value="NZ_JBHYWK010000002.1"/>
</dbReference>
<gene>
    <name evidence="5" type="ORF">DVZ84_27480</name>
</gene>
<evidence type="ECO:0000256" key="4">
    <source>
        <dbReference type="ARBA" id="ARBA00023136"/>
    </source>
</evidence>
<dbReference type="EMBL" id="QQBH01000022">
    <property type="protein sequence ID" value="RDD85855.1"/>
    <property type="molecule type" value="Genomic_DNA"/>
</dbReference>
<accession>A0A369V0Z6</accession>
<dbReference type="AlphaFoldDB" id="A0A369V0Z6"/>
<organism evidence="5 6">
    <name type="scientific">Streptomyces parvulus</name>
    <dbReference type="NCBI Taxonomy" id="146923"/>
    <lineage>
        <taxon>Bacteria</taxon>
        <taxon>Bacillati</taxon>
        <taxon>Actinomycetota</taxon>
        <taxon>Actinomycetes</taxon>
        <taxon>Kitasatosporales</taxon>
        <taxon>Streptomycetaceae</taxon>
        <taxon>Streptomyces</taxon>
    </lineage>
</organism>
<dbReference type="GO" id="GO:0005737">
    <property type="term" value="C:cytoplasm"/>
    <property type="evidence" value="ECO:0007669"/>
    <property type="project" value="UniProtKB-ARBA"/>
</dbReference>
<keyword evidence="3" id="KW-0446">Lipid-binding</keyword>
<evidence type="ECO:0000256" key="3">
    <source>
        <dbReference type="ARBA" id="ARBA00023121"/>
    </source>
</evidence>
<dbReference type="GO" id="GO:0070273">
    <property type="term" value="F:phosphatidylinositol-4-phosphate binding"/>
    <property type="evidence" value="ECO:0007669"/>
    <property type="project" value="InterPro"/>
</dbReference>
<evidence type="ECO:0000313" key="6">
    <source>
        <dbReference type="Proteomes" id="UP000253742"/>
    </source>
</evidence>
<keyword evidence="4" id="KW-0472">Membrane</keyword>
<evidence type="ECO:0000256" key="1">
    <source>
        <dbReference type="ARBA" id="ARBA00004255"/>
    </source>
</evidence>
<evidence type="ECO:0000256" key="2">
    <source>
        <dbReference type="ARBA" id="ARBA00023034"/>
    </source>
</evidence>
<dbReference type="GO" id="GO:0012505">
    <property type="term" value="C:endomembrane system"/>
    <property type="evidence" value="ECO:0007669"/>
    <property type="project" value="UniProtKB-ARBA"/>
</dbReference>
<evidence type="ECO:0000313" key="5">
    <source>
        <dbReference type="EMBL" id="RDD85855.1"/>
    </source>
</evidence>